<dbReference type="InParanoid" id="A0A2P5FNP3"/>
<name>A0A2P5FNP3_TREOI</name>
<sequence length="74" mass="8123">MAPIPDSGAAAVEVGDDSAGESAETHEEKDQALPNIEYTRALRLWQTTCNRNSSKVNWSSILATRLKQQRSSAY</sequence>
<evidence type="ECO:0000313" key="3">
    <source>
        <dbReference type="Proteomes" id="UP000237000"/>
    </source>
</evidence>
<dbReference type="OrthoDB" id="10450744at2759"/>
<keyword evidence="3" id="KW-1185">Reference proteome</keyword>
<dbReference type="EMBL" id="JXTC01000019">
    <property type="protein sequence ID" value="PON99409.1"/>
    <property type="molecule type" value="Genomic_DNA"/>
</dbReference>
<evidence type="ECO:0000313" key="2">
    <source>
        <dbReference type="EMBL" id="PON99409.1"/>
    </source>
</evidence>
<gene>
    <name evidence="2" type="ORF">TorRG33x02_049520</name>
</gene>
<comment type="caution">
    <text evidence="2">The sequence shown here is derived from an EMBL/GenBank/DDBJ whole genome shotgun (WGS) entry which is preliminary data.</text>
</comment>
<feature type="region of interest" description="Disordered" evidence="1">
    <location>
        <begin position="1"/>
        <end position="33"/>
    </location>
</feature>
<accession>A0A2P5FNP3</accession>
<dbReference type="Proteomes" id="UP000237000">
    <property type="component" value="Unassembled WGS sequence"/>
</dbReference>
<protein>
    <submittedName>
        <fullName evidence="2">Uncharacterized protein</fullName>
    </submittedName>
</protein>
<dbReference type="AlphaFoldDB" id="A0A2P5FNP3"/>
<evidence type="ECO:0000256" key="1">
    <source>
        <dbReference type="SAM" id="MobiDB-lite"/>
    </source>
</evidence>
<proteinExistence type="predicted"/>
<organism evidence="2 3">
    <name type="scientific">Trema orientale</name>
    <name type="common">Charcoal tree</name>
    <name type="synonym">Celtis orientalis</name>
    <dbReference type="NCBI Taxonomy" id="63057"/>
    <lineage>
        <taxon>Eukaryota</taxon>
        <taxon>Viridiplantae</taxon>
        <taxon>Streptophyta</taxon>
        <taxon>Embryophyta</taxon>
        <taxon>Tracheophyta</taxon>
        <taxon>Spermatophyta</taxon>
        <taxon>Magnoliopsida</taxon>
        <taxon>eudicotyledons</taxon>
        <taxon>Gunneridae</taxon>
        <taxon>Pentapetalae</taxon>
        <taxon>rosids</taxon>
        <taxon>fabids</taxon>
        <taxon>Rosales</taxon>
        <taxon>Cannabaceae</taxon>
        <taxon>Trema</taxon>
    </lineage>
</organism>
<reference evidence="3" key="1">
    <citation type="submission" date="2016-06" db="EMBL/GenBank/DDBJ databases">
        <title>Parallel loss of symbiosis genes in relatives of nitrogen-fixing non-legume Parasponia.</title>
        <authorList>
            <person name="Van Velzen R."/>
            <person name="Holmer R."/>
            <person name="Bu F."/>
            <person name="Rutten L."/>
            <person name="Van Zeijl A."/>
            <person name="Liu W."/>
            <person name="Santuari L."/>
            <person name="Cao Q."/>
            <person name="Sharma T."/>
            <person name="Shen D."/>
            <person name="Roswanjaya Y."/>
            <person name="Wardhani T."/>
            <person name="Kalhor M.S."/>
            <person name="Jansen J."/>
            <person name="Van den Hoogen J."/>
            <person name="Gungor B."/>
            <person name="Hartog M."/>
            <person name="Hontelez J."/>
            <person name="Verver J."/>
            <person name="Yang W.-C."/>
            <person name="Schijlen E."/>
            <person name="Repin R."/>
            <person name="Schilthuizen M."/>
            <person name="Schranz E."/>
            <person name="Heidstra R."/>
            <person name="Miyata K."/>
            <person name="Fedorova E."/>
            <person name="Kohlen W."/>
            <person name="Bisseling T."/>
            <person name="Smit S."/>
            <person name="Geurts R."/>
        </authorList>
    </citation>
    <scope>NUCLEOTIDE SEQUENCE [LARGE SCALE GENOMIC DNA]</scope>
    <source>
        <strain evidence="3">cv. RG33-2</strain>
    </source>
</reference>